<dbReference type="InterPro" id="IPR031127">
    <property type="entry name" value="E3_UB_ligase_RBR"/>
</dbReference>
<dbReference type="InterPro" id="IPR001841">
    <property type="entry name" value="Znf_RING"/>
</dbReference>
<dbReference type="GO" id="GO:0016567">
    <property type="term" value="P:protein ubiquitination"/>
    <property type="evidence" value="ECO:0007669"/>
    <property type="project" value="InterPro"/>
</dbReference>
<comment type="caution">
    <text evidence="15">The sequence shown here is derived from an EMBL/GenBank/DDBJ whole genome shotgun (WGS) entry which is preliminary data.</text>
</comment>
<comment type="pathway">
    <text evidence="3">Protein modification; protein ubiquitination.</text>
</comment>
<dbReference type="SUPFAM" id="SSF57850">
    <property type="entry name" value="RING/U-box"/>
    <property type="match status" value="1"/>
</dbReference>
<dbReference type="SMART" id="SM00184">
    <property type="entry name" value="RING"/>
    <property type="match status" value="1"/>
</dbReference>
<dbReference type="InterPro" id="IPR017907">
    <property type="entry name" value="Znf_RING_CS"/>
</dbReference>
<comment type="function">
    <text evidence="2">Might act as an E3 ubiquitin-protein ligase, or as part of E3 complex, which accepts ubiquitin from specific E2 ubiquitin-conjugating enzymes and then transfers it to substrates.</text>
</comment>
<protein>
    <recommendedName>
        <fullName evidence="5">RBR-type E3 ubiquitin transferase</fullName>
        <ecNumber evidence="5">2.3.2.31</ecNumber>
    </recommendedName>
</protein>
<evidence type="ECO:0000259" key="14">
    <source>
        <dbReference type="PROSITE" id="PS51873"/>
    </source>
</evidence>
<evidence type="ECO:0000256" key="3">
    <source>
        <dbReference type="ARBA" id="ARBA00004906"/>
    </source>
</evidence>
<dbReference type="EC" id="2.3.2.31" evidence="5"/>
<dbReference type="PROSITE" id="PS51873">
    <property type="entry name" value="TRIAD"/>
    <property type="match status" value="1"/>
</dbReference>
<keyword evidence="7" id="KW-0479">Metal-binding</keyword>
<evidence type="ECO:0000256" key="9">
    <source>
        <dbReference type="ARBA" id="ARBA00022771"/>
    </source>
</evidence>
<feature type="domain" description="RING-type" evidence="14">
    <location>
        <begin position="97"/>
        <end position="268"/>
    </location>
</feature>
<sequence length="268" mass="30180">MAIDNDNKLNGASQLQKKYIVLSEDNIRSRQEQAITEVSSMLSISRASACILLRHFNWNINEVHDSWSADEEKVRKTTGWLKIPVVSDPSLNDNNILRITCQICFEDYPCNRMFGASCGHLFCRSCLQTYIAMSIKDGSGCLFLRCPEDKCIAIVGDELFDVLATYEDKLKYCWYLVRSYVKKDIKWCPASGCKYAVEFVAGTDDNYATVDIASAGSAPRMLIIQLTATLSPLHLSERQVCHHRLPGRGSLSLGFIPSHVNVNKYKSF</sequence>
<dbReference type="GO" id="GO:0061630">
    <property type="term" value="F:ubiquitin protein ligase activity"/>
    <property type="evidence" value="ECO:0007669"/>
    <property type="project" value="UniProtKB-EC"/>
</dbReference>
<dbReference type="PROSITE" id="PS00518">
    <property type="entry name" value="ZF_RING_1"/>
    <property type="match status" value="1"/>
</dbReference>
<accession>A0A7J6WSZ4</accession>
<keyword evidence="10" id="KW-0833">Ubl conjugation pathway</keyword>
<dbReference type="InterPro" id="IPR027370">
    <property type="entry name" value="Znf-RING_euk"/>
</dbReference>
<feature type="domain" description="RING-type" evidence="13">
    <location>
        <begin position="101"/>
        <end position="150"/>
    </location>
</feature>
<proteinExistence type="inferred from homology"/>
<organism evidence="15 16">
    <name type="scientific">Thalictrum thalictroides</name>
    <name type="common">Rue-anemone</name>
    <name type="synonym">Anemone thalictroides</name>
    <dbReference type="NCBI Taxonomy" id="46969"/>
    <lineage>
        <taxon>Eukaryota</taxon>
        <taxon>Viridiplantae</taxon>
        <taxon>Streptophyta</taxon>
        <taxon>Embryophyta</taxon>
        <taxon>Tracheophyta</taxon>
        <taxon>Spermatophyta</taxon>
        <taxon>Magnoliopsida</taxon>
        <taxon>Ranunculales</taxon>
        <taxon>Ranunculaceae</taxon>
        <taxon>Thalictroideae</taxon>
        <taxon>Thalictrum</taxon>
    </lineage>
</organism>
<name>A0A7J6WSZ4_THATH</name>
<evidence type="ECO:0000256" key="5">
    <source>
        <dbReference type="ARBA" id="ARBA00012251"/>
    </source>
</evidence>
<evidence type="ECO:0000256" key="12">
    <source>
        <dbReference type="PROSITE-ProRule" id="PRU00175"/>
    </source>
</evidence>
<keyword evidence="8" id="KW-0677">Repeat</keyword>
<evidence type="ECO:0000256" key="11">
    <source>
        <dbReference type="ARBA" id="ARBA00022833"/>
    </source>
</evidence>
<evidence type="ECO:0000259" key="13">
    <source>
        <dbReference type="PROSITE" id="PS50089"/>
    </source>
</evidence>
<dbReference type="Gene3D" id="3.30.40.10">
    <property type="entry name" value="Zinc/RING finger domain, C3HC4 (zinc finger)"/>
    <property type="match status" value="1"/>
</dbReference>
<dbReference type="InterPro" id="IPR013083">
    <property type="entry name" value="Znf_RING/FYVE/PHD"/>
</dbReference>
<dbReference type="Pfam" id="PF21235">
    <property type="entry name" value="UBA_ARI1"/>
    <property type="match status" value="1"/>
</dbReference>
<evidence type="ECO:0000256" key="7">
    <source>
        <dbReference type="ARBA" id="ARBA00022723"/>
    </source>
</evidence>
<evidence type="ECO:0000256" key="2">
    <source>
        <dbReference type="ARBA" id="ARBA00003976"/>
    </source>
</evidence>
<evidence type="ECO:0000256" key="8">
    <source>
        <dbReference type="ARBA" id="ARBA00022737"/>
    </source>
</evidence>
<dbReference type="EMBL" id="JABWDY010010662">
    <property type="protein sequence ID" value="KAF5200514.1"/>
    <property type="molecule type" value="Genomic_DNA"/>
</dbReference>
<keyword evidence="6" id="KW-0808">Transferase</keyword>
<dbReference type="Proteomes" id="UP000554482">
    <property type="component" value="Unassembled WGS sequence"/>
</dbReference>
<comment type="similarity">
    <text evidence="4">Belongs to the RBR family. Ariadne subfamily.</text>
</comment>
<keyword evidence="11" id="KW-0862">Zinc</keyword>
<keyword evidence="16" id="KW-1185">Reference proteome</keyword>
<dbReference type="AlphaFoldDB" id="A0A7J6WSZ4"/>
<reference evidence="15 16" key="1">
    <citation type="submission" date="2020-06" db="EMBL/GenBank/DDBJ databases">
        <title>Transcriptomic and genomic resources for Thalictrum thalictroides and T. hernandezii: Facilitating candidate gene discovery in an emerging model plant lineage.</title>
        <authorList>
            <person name="Arias T."/>
            <person name="Riano-Pachon D.M."/>
            <person name="Di Stilio V.S."/>
        </authorList>
    </citation>
    <scope>NUCLEOTIDE SEQUENCE [LARGE SCALE GENOMIC DNA]</scope>
    <source>
        <strain evidence="16">cv. WT478/WT964</strain>
        <tissue evidence="15">Leaves</tissue>
    </source>
</reference>
<evidence type="ECO:0000256" key="4">
    <source>
        <dbReference type="ARBA" id="ARBA00005884"/>
    </source>
</evidence>
<dbReference type="InterPro" id="IPR044066">
    <property type="entry name" value="TRIAD_supradom"/>
</dbReference>
<dbReference type="PANTHER" id="PTHR11685">
    <property type="entry name" value="RBR FAMILY RING FINGER AND IBR DOMAIN-CONTAINING"/>
    <property type="match status" value="1"/>
</dbReference>
<dbReference type="OrthoDB" id="10009520at2759"/>
<evidence type="ECO:0000256" key="10">
    <source>
        <dbReference type="ARBA" id="ARBA00022786"/>
    </source>
</evidence>
<evidence type="ECO:0000313" key="16">
    <source>
        <dbReference type="Proteomes" id="UP000554482"/>
    </source>
</evidence>
<dbReference type="PROSITE" id="PS50089">
    <property type="entry name" value="ZF_RING_2"/>
    <property type="match status" value="1"/>
</dbReference>
<dbReference type="GO" id="GO:0008270">
    <property type="term" value="F:zinc ion binding"/>
    <property type="evidence" value="ECO:0007669"/>
    <property type="project" value="UniProtKB-KW"/>
</dbReference>
<evidence type="ECO:0000256" key="1">
    <source>
        <dbReference type="ARBA" id="ARBA00001798"/>
    </source>
</evidence>
<keyword evidence="9 12" id="KW-0863">Zinc-finger</keyword>
<comment type="catalytic activity">
    <reaction evidence="1">
        <text>[E2 ubiquitin-conjugating enzyme]-S-ubiquitinyl-L-cysteine + [acceptor protein]-L-lysine = [E2 ubiquitin-conjugating enzyme]-L-cysteine + [acceptor protein]-N(6)-ubiquitinyl-L-lysine.</text>
        <dbReference type="EC" id="2.3.2.31"/>
    </reaction>
</comment>
<evidence type="ECO:0000256" key="6">
    <source>
        <dbReference type="ARBA" id="ARBA00022679"/>
    </source>
</evidence>
<dbReference type="InterPro" id="IPR048962">
    <property type="entry name" value="ARIH1-like_UBL"/>
</dbReference>
<gene>
    <name evidence="15" type="ORF">FRX31_009900</name>
</gene>
<dbReference type="Pfam" id="PF13445">
    <property type="entry name" value="zf-RING_UBOX"/>
    <property type="match status" value="1"/>
</dbReference>
<dbReference type="FunFam" id="3.30.40.10:FF:000019">
    <property type="entry name" value="RBR-type E3 ubiquitin transferase"/>
    <property type="match status" value="1"/>
</dbReference>
<evidence type="ECO:0000313" key="15">
    <source>
        <dbReference type="EMBL" id="KAF5200514.1"/>
    </source>
</evidence>